<gene>
    <name evidence="7" type="ORF">TeGR_g11763</name>
</gene>
<dbReference type="Pfam" id="PF25539">
    <property type="entry name" value="Bestrophin_2"/>
    <property type="match status" value="1"/>
</dbReference>
<sequence length="250" mass="26573">YAMHAAVLSATRVIQGRLNDLSMLAAAHAKRSPDGGYTPEASAALASIGRFKRLFIIVFYATVSRAHAPLRSAAALEGLRSRGVVDDEELSLLLAAPAGRRHHAVMGWMHSAFVAGASGGIFRMPDVMHYFVVDKFCLLRGAGAGLADKLVDRVPLAYLHIVTVMVDFCLLLTPAALLTEMGHVSPLATFVVSLFFQGILDLAKLLLDPFNNENGGKHGDALDVGVLIGETARSSHSYTEAVANLPAGAR</sequence>
<evidence type="ECO:0000256" key="5">
    <source>
        <dbReference type="ARBA" id="ARBA00023065"/>
    </source>
</evidence>
<name>A0ABQ6NAX1_9STRA</name>
<evidence type="ECO:0000313" key="8">
    <source>
        <dbReference type="Proteomes" id="UP001165060"/>
    </source>
</evidence>
<evidence type="ECO:0000256" key="4">
    <source>
        <dbReference type="ARBA" id="ARBA00022989"/>
    </source>
</evidence>
<protein>
    <submittedName>
        <fullName evidence="7">Uncharacterized protein</fullName>
    </submittedName>
</protein>
<keyword evidence="4" id="KW-1133">Transmembrane helix</keyword>
<evidence type="ECO:0000256" key="3">
    <source>
        <dbReference type="ARBA" id="ARBA00022692"/>
    </source>
</evidence>
<dbReference type="Proteomes" id="UP001165060">
    <property type="component" value="Unassembled WGS sequence"/>
</dbReference>
<evidence type="ECO:0000256" key="2">
    <source>
        <dbReference type="ARBA" id="ARBA00022448"/>
    </source>
</evidence>
<dbReference type="InterPro" id="IPR044669">
    <property type="entry name" value="YneE/VCCN1/2-like"/>
</dbReference>
<evidence type="ECO:0000256" key="1">
    <source>
        <dbReference type="ARBA" id="ARBA00004141"/>
    </source>
</evidence>
<organism evidence="7 8">
    <name type="scientific">Tetraparma gracilis</name>
    <dbReference type="NCBI Taxonomy" id="2962635"/>
    <lineage>
        <taxon>Eukaryota</taxon>
        <taxon>Sar</taxon>
        <taxon>Stramenopiles</taxon>
        <taxon>Ochrophyta</taxon>
        <taxon>Bolidophyceae</taxon>
        <taxon>Parmales</taxon>
        <taxon>Triparmaceae</taxon>
        <taxon>Tetraparma</taxon>
    </lineage>
</organism>
<accession>A0ABQ6NAX1</accession>
<keyword evidence="6" id="KW-0472">Membrane</keyword>
<keyword evidence="2" id="KW-0813">Transport</keyword>
<keyword evidence="8" id="KW-1185">Reference proteome</keyword>
<proteinExistence type="predicted"/>
<dbReference type="EMBL" id="BRYB01006637">
    <property type="protein sequence ID" value="GMI53842.1"/>
    <property type="molecule type" value="Genomic_DNA"/>
</dbReference>
<keyword evidence="5" id="KW-0406">Ion transport</keyword>
<evidence type="ECO:0000256" key="6">
    <source>
        <dbReference type="ARBA" id="ARBA00023136"/>
    </source>
</evidence>
<comment type="subcellular location">
    <subcellularLocation>
        <location evidence="1">Membrane</location>
        <topology evidence="1">Multi-pass membrane protein</topology>
    </subcellularLocation>
</comment>
<comment type="caution">
    <text evidence="7">The sequence shown here is derived from an EMBL/GenBank/DDBJ whole genome shotgun (WGS) entry which is preliminary data.</text>
</comment>
<reference evidence="7 8" key="1">
    <citation type="journal article" date="2023" name="Commun. Biol.">
        <title>Genome analysis of Parmales, the sister group of diatoms, reveals the evolutionary specialization of diatoms from phago-mixotrophs to photoautotrophs.</title>
        <authorList>
            <person name="Ban H."/>
            <person name="Sato S."/>
            <person name="Yoshikawa S."/>
            <person name="Yamada K."/>
            <person name="Nakamura Y."/>
            <person name="Ichinomiya M."/>
            <person name="Sato N."/>
            <person name="Blanc-Mathieu R."/>
            <person name="Endo H."/>
            <person name="Kuwata A."/>
            <person name="Ogata H."/>
        </authorList>
    </citation>
    <scope>NUCLEOTIDE SEQUENCE [LARGE SCALE GENOMIC DNA]</scope>
</reference>
<keyword evidence="3" id="KW-0812">Transmembrane</keyword>
<feature type="non-terminal residue" evidence="7">
    <location>
        <position position="1"/>
    </location>
</feature>
<evidence type="ECO:0000313" key="7">
    <source>
        <dbReference type="EMBL" id="GMI53842.1"/>
    </source>
</evidence>